<dbReference type="InterPro" id="IPR029277">
    <property type="entry name" value="SVWC_dom"/>
</dbReference>
<gene>
    <name evidence="6" type="primary">LOC125778066</name>
</gene>
<keyword evidence="5" id="KW-1185">Reference proteome</keyword>
<evidence type="ECO:0000313" key="5">
    <source>
        <dbReference type="Proteomes" id="UP001652620"/>
    </source>
</evidence>
<evidence type="ECO:0000256" key="1">
    <source>
        <dbReference type="ARBA" id="ARBA00004613"/>
    </source>
</evidence>
<evidence type="ECO:0000313" key="6">
    <source>
        <dbReference type="RefSeq" id="XP_049310235.1"/>
    </source>
</evidence>
<evidence type="ECO:0000259" key="4">
    <source>
        <dbReference type="SMART" id="SM01318"/>
    </source>
</evidence>
<sequence length="109" mass="12331">MKFLPAISLAFCFFATATTQPFLSFVPNSSDPNNPGDCYHKELQLAIKLDETIRPSNVDLCAELTCEEGGLIRLNHCTRVRPICDDYQFHPVDFTKPFPDCCVHFTCNK</sequence>
<keyword evidence="3" id="KW-0732">Signal</keyword>
<evidence type="ECO:0000256" key="2">
    <source>
        <dbReference type="ARBA" id="ARBA00022525"/>
    </source>
</evidence>
<dbReference type="RefSeq" id="XP_049310235.1">
    <property type="nucleotide sequence ID" value="XM_049454278.1"/>
</dbReference>
<dbReference type="Pfam" id="PF15430">
    <property type="entry name" value="SVWC"/>
    <property type="match status" value="1"/>
</dbReference>
<protein>
    <submittedName>
        <fullName evidence="6">Uncharacterized protein LOC125778066</fullName>
    </submittedName>
</protein>
<feature type="domain" description="Single" evidence="4">
    <location>
        <begin position="38"/>
        <end position="107"/>
    </location>
</feature>
<comment type="subcellular location">
    <subcellularLocation>
        <location evidence="1">Secreted</location>
    </subcellularLocation>
</comment>
<keyword evidence="2" id="KW-0964">Secreted</keyword>
<dbReference type="SMART" id="SM01318">
    <property type="entry name" value="SVWC"/>
    <property type="match status" value="1"/>
</dbReference>
<dbReference type="InterPro" id="IPR053308">
    <property type="entry name" value="Vago-like"/>
</dbReference>
<dbReference type="PANTHER" id="PTHR39957">
    <property type="entry name" value="AT09846P1-RELATED"/>
    <property type="match status" value="1"/>
</dbReference>
<evidence type="ECO:0000256" key="3">
    <source>
        <dbReference type="SAM" id="SignalP"/>
    </source>
</evidence>
<dbReference type="PANTHER" id="PTHR39957:SF1">
    <property type="entry name" value="AT09846P1-RELATED"/>
    <property type="match status" value="1"/>
</dbReference>
<dbReference type="Proteomes" id="UP001652620">
    <property type="component" value="Chromosome 4"/>
</dbReference>
<feature type="chain" id="PRO_5046253479" evidence="3">
    <location>
        <begin position="20"/>
        <end position="109"/>
    </location>
</feature>
<proteinExistence type="predicted"/>
<feature type="signal peptide" evidence="3">
    <location>
        <begin position="1"/>
        <end position="19"/>
    </location>
</feature>
<name>A0ABM3JLX3_BACDO</name>
<dbReference type="GeneID" id="125778066"/>
<organism evidence="5 6">
    <name type="scientific">Bactrocera dorsalis</name>
    <name type="common">Oriental fruit fly</name>
    <name type="synonym">Dacus dorsalis</name>
    <dbReference type="NCBI Taxonomy" id="27457"/>
    <lineage>
        <taxon>Eukaryota</taxon>
        <taxon>Metazoa</taxon>
        <taxon>Ecdysozoa</taxon>
        <taxon>Arthropoda</taxon>
        <taxon>Hexapoda</taxon>
        <taxon>Insecta</taxon>
        <taxon>Pterygota</taxon>
        <taxon>Neoptera</taxon>
        <taxon>Endopterygota</taxon>
        <taxon>Diptera</taxon>
        <taxon>Brachycera</taxon>
        <taxon>Muscomorpha</taxon>
        <taxon>Tephritoidea</taxon>
        <taxon>Tephritidae</taxon>
        <taxon>Bactrocera</taxon>
        <taxon>Bactrocera</taxon>
    </lineage>
</organism>
<reference evidence="6" key="1">
    <citation type="submission" date="2025-08" db="UniProtKB">
        <authorList>
            <consortium name="RefSeq"/>
        </authorList>
    </citation>
    <scope>IDENTIFICATION</scope>
    <source>
        <tissue evidence="6">Adult</tissue>
    </source>
</reference>
<accession>A0ABM3JLX3</accession>